<evidence type="ECO:0000259" key="7">
    <source>
        <dbReference type="Pfam" id="PF04349"/>
    </source>
</evidence>
<comment type="similarity">
    <text evidence="3">Belongs to the OpgD/OpgG family.</text>
</comment>
<dbReference type="EMBL" id="CP143423">
    <property type="protein sequence ID" value="WVX49659.1"/>
    <property type="molecule type" value="Genomic_DNA"/>
</dbReference>
<sequence length="554" mass="61819">MHGEGAKYLMLFDKPMGRRRVLATLLASTMVATYAMAQTTGAPVPFSFEGLKNRMRARAKMPDAPPVPLDNFLENLSYDDYRNIYFRPPRSRWANAVLPFQLQAFHPGWLFQDPVQVFEVVDGLAQPLIFNTDDFEYRNDIAERVPQHAELSGVAGLKVNAPLNTPTKFDELVTFLGASYFRALGSGNSYGLSARGLSIDTWLEGAEEFPRFTAFWVVRPKTQDTSLEIYAAMDSTSVTGAYRFVISPGADTVIEVDAELYFRAPVRQLGLAPLTSMFYFAEHSERRFDDYRPQVHDSDALQIIRGSGDVLLRPLNNPHRVSNSYFSGEDVVQFGLIQRDRDYEAYQDAGAQYHNRPSVMIERIGEWGDGAIRLVEIPADLEIDDNIVMFWVPDDAPQAGETRAYRYKMHWGALPPDGTGALAYIFSTRSGVGGPSGVPVENPNLRKYVIDFEGGALGNMVPEAIVKPVVTASAGRVSGLVLHKIDDAAQRWRLFFDIDGQDADLIELTAHVAGEDRKLSEVWLFQWVRDPANPRTGEALEPVAPADKRPDAND</sequence>
<dbReference type="Pfam" id="PF04349">
    <property type="entry name" value="MdoG"/>
    <property type="match status" value="1"/>
</dbReference>
<feature type="signal peptide" evidence="6">
    <location>
        <begin position="1"/>
        <end position="37"/>
    </location>
</feature>
<evidence type="ECO:0000256" key="5">
    <source>
        <dbReference type="SAM" id="MobiDB-lite"/>
    </source>
</evidence>
<evidence type="ECO:0000313" key="8">
    <source>
        <dbReference type="EMBL" id="WVX49659.1"/>
    </source>
</evidence>
<evidence type="ECO:0000313" key="9">
    <source>
        <dbReference type="Proteomes" id="UP001318682"/>
    </source>
</evidence>
<dbReference type="InterPro" id="IPR014718">
    <property type="entry name" value="GH-type_carb-bd"/>
</dbReference>
<dbReference type="InterPro" id="IPR011013">
    <property type="entry name" value="Gal_mutarotase_sf_dom"/>
</dbReference>
<reference evidence="8 9" key="1">
    <citation type="submission" date="2015-07" db="EMBL/GenBank/DDBJ databases">
        <authorList>
            <person name="Voget S."/>
            <person name="Dogs M."/>
            <person name="Brinkhoff T.H."/>
            <person name="Daniel R."/>
        </authorList>
    </citation>
    <scope>NUCLEOTIDE SEQUENCE [LARGE SCALE GENOMIC DNA]</scope>
    <source>
        <strain evidence="8 9">B14</strain>
    </source>
</reference>
<proteinExistence type="inferred from homology"/>
<keyword evidence="6" id="KW-0732">Signal</keyword>
<dbReference type="InterPro" id="IPR014756">
    <property type="entry name" value="Ig_E-set"/>
</dbReference>
<dbReference type="SUPFAM" id="SSF74650">
    <property type="entry name" value="Galactose mutarotase-like"/>
    <property type="match status" value="1"/>
</dbReference>
<evidence type="ECO:0000256" key="2">
    <source>
        <dbReference type="ARBA" id="ARBA00005001"/>
    </source>
</evidence>
<dbReference type="Proteomes" id="UP001318682">
    <property type="component" value="Chromosome"/>
</dbReference>
<dbReference type="Gene3D" id="2.70.98.10">
    <property type="match status" value="1"/>
</dbReference>
<feature type="domain" description="Glucan biosynthesis periplasmic MdoG C-terminal" evidence="7">
    <location>
        <begin position="46"/>
        <end position="527"/>
    </location>
</feature>
<dbReference type="InterPro" id="IPR013783">
    <property type="entry name" value="Ig-like_fold"/>
</dbReference>
<reference evidence="9" key="2">
    <citation type="submission" date="2024-01" db="EMBL/GenBank/DDBJ databases">
        <title>Roseobacter fucihabitans sp. nov., isolated from the brown alga Fucus spiralis.</title>
        <authorList>
            <person name="Hahnke S."/>
            <person name="Berger M."/>
            <person name="Schlingloff A."/>
            <person name="Athale I."/>
            <person name="Neumann-Schaal M."/>
            <person name="Adenaya A."/>
            <person name="Poehlein A."/>
            <person name="Daniel R."/>
            <person name="Pertersen J."/>
            <person name="Brinkhoff T."/>
        </authorList>
    </citation>
    <scope>NUCLEOTIDE SEQUENCE [LARGE SCALE GENOMIC DNA]</scope>
    <source>
        <strain evidence="9">B14</strain>
    </source>
</reference>
<comment type="subcellular location">
    <subcellularLocation>
        <location evidence="1">Periplasm</location>
    </subcellularLocation>
</comment>
<keyword evidence="9" id="KW-1185">Reference proteome</keyword>
<feature type="region of interest" description="Disordered" evidence="5">
    <location>
        <begin position="533"/>
        <end position="554"/>
    </location>
</feature>
<name>A0ABZ2BY70_9RHOB</name>
<keyword evidence="4" id="KW-0574">Periplasm</keyword>
<feature type="chain" id="PRO_5047078461" evidence="6">
    <location>
        <begin position="38"/>
        <end position="554"/>
    </location>
</feature>
<evidence type="ECO:0000256" key="3">
    <source>
        <dbReference type="ARBA" id="ARBA00009284"/>
    </source>
</evidence>
<dbReference type="PANTHER" id="PTHR30504">
    <property type="entry name" value="GLUCANS BIOSYNTHESIS PROTEIN"/>
    <property type="match status" value="1"/>
</dbReference>
<accession>A0ABZ2BY70</accession>
<dbReference type="InterPro" id="IPR014438">
    <property type="entry name" value="Glucan_biosyn_MdoG/MdoD"/>
</dbReference>
<dbReference type="InterPro" id="IPR007444">
    <property type="entry name" value="Glucan_biosyn_MdoG_C"/>
</dbReference>
<gene>
    <name evidence="8" type="primary">mdoG_1</name>
    <name evidence="8" type="ORF">ROLI_027540</name>
</gene>
<comment type="pathway">
    <text evidence="2">Glycan metabolism; osmoregulated periplasmic glucan (OPG) biosynthesis.</text>
</comment>
<evidence type="ECO:0000256" key="6">
    <source>
        <dbReference type="SAM" id="SignalP"/>
    </source>
</evidence>
<organism evidence="8 9">
    <name type="scientific">Roseobacter fucihabitans</name>
    <dbReference type="NCBI Taxonomy" id="1537242"/>
    <lineage>
        <taxon>Bacteria</taxon>
        <taxon>Pseudomonadati</taxon>
        <taxon>Pseudomonadota</taxon>
        <taxon>Alphaproteobacteria</taxon>
        <taxon>Rhodobacterales</taxon>
        <taxon>Roseobacteraceae</taxon>
        <taxon>Roseobacter</taxon>
    </lineage>
</organism>
<dbReference type="SUPFAM" id="SSF81296">
    <property type="entry name" value="E set domains"/>
    <property type="match status" value="1"/>
</dbReference>
<dbReference type="PIRSF" id="PIRSF006281">
    <property type="entry name" value="MdoG"/>
    <property type="match status" value="1"/>
</dbReference>
<evidence type="ECO:0000256" key="1">
    <source>
        <dbReference type="ARBA" id="ARBA00004418"/>
    </source>
</evidence>
<evidence type="ECO:0000256" key="4">
    <source>
        <dbReference type="ARBA" id="ARBA00022764"/>
    </source>
</evidence>
<dbReference type="PANTHER" id="PTHR30504:SF2">
    <property type="entry name" value="GLUCANS BIOSYNTHESIS PROTEIN G"/>
    <property type="match status" value="1"/>
</dbReference>
<protein>
    <submittedName>
        <fullName evidence="8">Glucans biosynthesis protein G</fullName>
    </submittedName>
</protein>
<dbReference type="Gene3D" id="2.60.40.10">
    <property type="entry name" value="Immunoglobulins"/>
    <property type="match status" value="1"/>
</dbReference>